<dbReference type="PANTHER" id="PTHR46796">
    <property type="entry name" value="HTH-TYPE TRANSCRIPTIONAL ACTIVATOR RHAS-RELATED"/>
    <property type="match status" value="1"/>
</dbReference>
<dbReference type="GO" id="GO:0043565">
    <property type="term" value="F:sequence-specific DNA binding"/>
    <property type="evidence" value="ECO:0007669"/>
    <property type="project" value="InterPro"/>
</dbReference>
<evidence type="ECO:0000313" key="5">
    <source>
        <dbReference type="EMBL" id="NYH25103.1"/>
    </source>
</evidence>
<evidence type="ECO:0000259" key="4">
    <source>
        <dbReference type="PROSITE" id="PS01124"/>
    </source>
</evidence>
<dbReference type="InterPro" id="IPR018060">
    <property type="entry name" value="HTH_AraC"/>
</dbReference>
<dbReference type="PROSITE" id="PS01124">
    <property type="entry name" value="HTH_ARAC_FAMILY_2"/>
    <property type="match status" value="1"/>
</dbReference>
<dbReference type="RefSeq" id="WP_179712778.1">
    <property type="nucleotide sequence ID" value="NZ_JACCAS010000002.1"/>
</dbReference>
<keyword evidence="2" id="KW-0238">DNA-binding</keyword>
<sequence length="341" mass="37666">MHNLRRPAIGINGALLVDNAVAQNLLPSLARSKLISIDEILSARPQRPIATTRERGWSGVTADLHRPYFGCAERHAGLDHHLICYCPSGSAKLIQSRAGVVHASVITAGTSYIMPAGYESAWEGDSGLSARLRVPTSLVDSAAEQLGQRPGQVEIRNVFQVRDAVIECLAQTLLVEMDRPAHPVQVLIVDALSTALAAHMLRGYNAFELVEVSPERSLCKLEIARLTEFIEDNLDRTISLEDLASVVNMSRFHFSRLFKRSTGSTAISFVEQCRIRRAQSLITDTDRPLAEIALTVGFVDQSHFTRRFHRHVGCTPAVFAREQGRRRSGLRSAQSIGKREQ</sequence>
<dbReference type="InterPro" id="IPR009057">
    <property type="entry name" value="Homeodomain-like_sf"/>
</dbReference>
<keyword evidence="1" id="KW-0805">Transcription regulation</keyword>
<dbReference type="InterPro" id="IPR050204">
    <property type="entry name" value="AraC_XylS_family_regulators"/>
</dbReference>
<proteinExistence type="predicted"/>
<organism evidence="5 6">
    <name type="scientific">Paraburkholderia bryophila</name>
    <dbReference type="NCBI Taxonomy" id="420952"/>
    <lineage>
        <taxon>Bacteria</taxon>
        <taxon>Pseudomonadati</taxon>
        <taxon>Pseudomonadota</taxon>
        <taxon>Betaproteobacteria</taxon>
        <taxon>Burkholderiales</taxon>
        <taxon>Burkholderiaceae</taxon>
        <taxon>Paraburkholderia</taxon>
    </lineage>
</organism>
<dbReference type="EMBL" id="JACCAS010000002">
    <property type="protein sequence ID" value="NYH25103.1"/>
    <property type="molecule type" value="Genomic_DNA"/>
</dbReference>
<dbReference type="PANTHER" id="PTHR46796:SF6">
    <property type="entry name" value="ARAC SUBFAMILY"/>
    <property type="match status" value="1"/>
</dbReference>
<dbReference type="Pfam" id="PF12833">
    <property type="entry name" value="HTH_18"/>
    <property type="match status" value="1"/>
</dbReference>
<dbReference type="Gene3D" id="1.10.10.60">
    <property type="entry name" value="Homeodomain-like"/>
    <property type="match status" value="2"/>
</dbReference>
<dbReference type="SUPFAM" id="SSF46689">
    <property type="entry name" value="Homeodomain-like"/>
    <property type="match status" value="2"/>
</dbReference>
<protein>
    <submittedName>
        <fullName evidence="5">AraC family transcriptional regulator</fullName>
    </submittedName>
</protein>
<dbReference type="InterPro" id="IPR020449">
    <property type="entry name" value="Tscrpt_reg_AraC-type_HTH"/>
</dbReference>
<keyword evidence="6" id="KW-1185">Reference proteome</keyword>
<dbReference type="PRINTS" id="PR00032">
    <property type="entry name" value="HTHARAC"/>
</dbReference>
<accession>A0A7Y9WSH9</accession>
<evidence type="ECO:0000256" key="2">
    <source>
        <dbReference type="ARBA" id="ARBA00023125"/>
    </source>
</evidence>
<gene>
    <name evidence="5" type="ORF">GGD40_004674</name>
</gene>
<name>A0A7Y9WSH9_9BURK</name>
<evidence type="ECO:0000256" key="1">
    <source>
        <dbReference type="ARBA" id="ARBA00023015"/>
    </source>
</evidence>
<evidence type="ECO:0000313" key="6">
    <source>
        <dbReference type="Proteomes" id="UP000540929"/>
    </source>
</evidence>
<dbReference type="GO" id="GO:0003700">
    <property type="term" value="F:DNA-binding transcription factor activity"/>
    <property type="evidence" value="ECO:0007669"/>
    <property type="project" value="InterPro"/>
</dbReference>
<comment type="caution">
    <text evidence="5">The sequence shown here is derived from an EMBL/GenBank/DDBJ whole genome shotgun (WGS) entry which is preliminary data.</text>
</comment>
<reference evidence="5 6" key="1">
    <citation type="submission" date="2020-07" db="EMBL/GenBank/DDBJ databases">
        <title>Exploring microbial biodiversity for novel pathways involved in the catabolism of aromatic compounds derived from lignin.</title>
        <authorList>
            <person name="Elkins J."/>
        </authorList>
    </citation>
    <scope>NUCLEOTIDE SEQUENCE [LARGE SCALE GENOMIC DNA]</scope>
    <source>
        <strain evidence="5 6">H2C3C</strain>
    </source>
</reference>
<dbReference type="Proteomes" id="UP000540929">
    <property type="component" value="Unassembled WGS sequence"/>
</dbReference>
<dbReference type="AlphaFoldDB" id="A0A7Y9WSH9"/>
<dbReference type="SMART" id="SM00342">
    <property type="entry name" value="HTH_ARAC"/>
    <property type="match status" value="1"/>
</dbReference>
<keyword evidence="3" id="KW-0804">Transcription</keyword>
<feature type="domain" description="HTH araC/xylS-type" evidence="4">
    <location>
        <begin position="224"/>
        <end position="322"/>
    </location>
</feature>
<evidence type="ECO:0000256" key="3">
    <source>
        <dbReference type="ARBA" id="ARBA00023163"/>
    </source>
</evidence>